<dbReference type="RefSeq" id="WP_169457099.1">
    <property type="nucleotide sequence ID" value="NZ_CP051774.1"/>
</dbReference>
<organism evidence="1 2">
    <name type="scientific">Luteolibacter luteus</name>
    <dbReference type="NCBI Taxonomy" id="2728835"/>
    <lineage>
        <taxon>Bacteria</taxon>
        <taxon>Pseudomonadati</taxon>
        <taxon>Verrucomicrobiota</taxon>
        <taxon>Verrucomicrobiia</taxon>
        <taxon>Verrucomicrobiales</taxon>
        <taxon>Verrucomicrobiaceae</taxon>
        <taxon>Luteolibacter</taxon>
    </lineage>
</organism>
<proteinExistence type="predicted"/>
<keyword evidence="2" id="KW-1185">Reference proteome</keyword>
<dbReference type="AlphaFoldDB" id="A0A858RP28"/>
<protein>
    <recommendedName>
        <fullName evidence="3">Glycosyltransferase</fullName>
    </recommendedName>
</protein>
<dbReference type="Gene3D" id="3.90.550.10">
    <property type="entry name" value="Spore Coat Polysaccharide Biosynthesis Protein SpsA, Chain A"/>
    <property type="match status" value="1"/>
</dbReference>
<evidence type="ECO:0000313" key="1">
    <source>
        <dbReference type="EMBL" id="QJE98612.1"/>
    </source>
</evidence>
<sequence>MSGAPVNVICMKWGKRYPARYVNILYRSIGRNLSRPFRFVCLTDDPAGFVEGIETHPFPENPGITQAKWPNVFLKLVMTRDGFANLEGPTLFLDLDLVILDSIDCFFDYQPGKNCIIHNWIERRKQILRPRPDIGNSSIFRFEAGKSQYIYDTFIREMDRAQDRSIFQTEQAFLTYAMKERYWWPEKWVRSFKYNCRPAFPLNLISAPKKPEGAKFLVFHGKPDPPDAVDGISTGKIHHRVLPAPWVAEYWKE</sequence>
<evidence type="ECO:0000313" key="2">
    <source>
        <dbReference type="Proteomes" id="UP000501812"/>
    </source>
</evidence>
<reference evidence="1 2" key="1">
    <citation type="submission" date="2020-04" db="EMBL/GenBank/DDBJ databases">
        <title>Luteolibacter sp. G-1-1-1 isolated from soil.</title>
        <authorList>
            <person name="Dahal R.H."/>
        </authorList>
    </citation>
    <scope>NUCLEOTIDE SEQUENCE [LARGE SCALE GENOMIC DNA]</scope>
    <source>
        <strain evidence="1 2">G-1-1-1</strain>
    </source>
</reference>
<dbReference type="InterPro" id="IPR029044">
    <property type="entry name" value="Nucleotide-diphossugar_trans"/>
</dbReference>
<dbReference type="EMBL" id="CP051774">
    <property type="protein sequence ID" value="QJE98612.1"/>
    <property type="molecule type" value="Genomic_DNA"/>
</dbReference>
<evidence type="ECO:0008006" key="3">
    <source>
        <dbReference type="Google" id="ProtNLM"/>
    </source>
</evidence>
<name>A0A858RP28_9BACT</name>
<dbReference type="Proteomes" id="UP000501812">
    <property type="component" value="Chromosome"/>
</dbReference>
<dbReference type="SUPFAM" id="SSF53448">
    <property type="entry name" value="Nucleotide-diphospho-sugar transferases"/>
    <property type="match status" value="1"/>
</dbReference>
<dbReference type="KEGG" id="luo:HHL09_23450"/>
<gene>
    <name evidence="1" type="ORF">HHL09_23450</name>
</gene>
<accession>A0A858RP28</accession>